<evidence type="ECO:0000313" key="3">
    <source>
        <dbReference type="Proteomes" id="UP000275436"/>
    </source>
</evidence>
<dbReference type="AlphaFoldDB" id="A0A3M9XEI4"/>
<reference evidence="2 3" key="1">
    <citation type="journal article" date="2018" name="Mol. Plant Microbe Interact.">
        <title>Taxonomically Different Co-Microsymbionts of a Relict Legume, Oxytropis popoviana, Have Complementary Sets of Symbiotic Genes and Together Increase the Efficiency of Plant Nodulation.</title>
        <authorList>
            <person name="Safronova V."/>
            <person name="Belimov A."/>
            <person name="Sazanova A."/>
            <person name="Chirak E."/>
            <person name="Verkhozina A."/>
            <person name="Kuznetsova I."/>
            <person name="Andronov E."/>
            <person name="Puhalsky J."/>
            <person name="Tikhonovich I."/>
        </authorList>
    </citation>
    <scope>NUCLEOTIDE SEQUENCE [LARGE SCALE GENOMIC DNA]</scope>
    <source>
        <strain evidence="2 3">Opo-235</strain>
    </source>
</reference>
<dbReference type="EMBL" id="QKOD01000002">
    <property type="protein sequence ID" value="RNJ45818.1"/>
    <property type="molecule type" value="Genomic_DNA"/>
</dbReference>
<dbReference type="RefSeq" id="WP_123167734.1">
    <property type="nucleotide sequence ID" value="NZ_QKOD01000002.1"/>
</dbReference>
<feature type="domain" description="Shedu protein SduA C-terminal" evidence="1">
    <location>
        <begin position="293"/>
        <end position="452"/>
    </location>
</feature>
<evidence type="ECO:0000259" key="1">
    <source>
        <dbReference type="Pfam" id="PF14082"/>
    </source>
</evidence>
<protein>
    <submittedName>
        <fullName evidence="2">DUF4263 domain-containing protein</fullName>
    </submittedName>
</protein>
<accession>A0A3M9XEI4</accession>
<name>A0A3M9XEI4_9HYPH</name>
<sequence>MSSGPIIAKLPTDRPDEGLRIAYHQLKFGDYELELQLTAHALETATKANGDFEAPAEPIILARYKASTRTLTTYPVSTTFGAYFLEPKYLHLETIILEGVDSPIAMEEGDYVYYEELPTGIIREPLAGLGLAFDMRFIAQAAERQPGVTKLRISEDKGVFRKGDVLSMSYSLFKKFRRDINRTHKRSLDLANKAKHEYLDANFNLMLDPEFELPIGDGTRKPVADILAETLIGKSRSPEAEAKAAARTVKKSIRTLAEKEPTELLDLRREIELVSLEELIELFQKKLGQVKLPERHWQEFFDGNAFVLQLAFNLPALAFGDQVAVGGTRFDGSGGKLADYAIKLGLFGNLALIEIKTPRTALLEKKTYRGGVHAPSQELVGAVTQVLDQRHQLQNEINNKKVASKAYDVFTYAVPCIVIAGCEPATDDEKKSFELYRNNLRDVVVITFDELLAKLKALHEFLSKPPNTVAAPTGTVMR</sequence>
<proteinExistence type="predicted"/>
<gene>
    <name evidence="2" type="ORF">DNR46_10150</name>
</gene>
<dbReference type="InterPro" id="IPR025359">
    <property type="entry name" value="SduA_C"/>
</dbReference>
<organism evidence="2 3">
    <name type="scientific">Mesorhizobium japonicum</name>
    <dbReference type="NCBI Taxonomy" id="2066070"/>
    <lineage>
        <taxon>Bacteria</taxon>
        <taxon>Pseudomonadati</taxon>
        <taxon>Pseudomonadota</taxon>
        <taxon>Alphaproteobacteria</taxon>
        <taxon>Hyphomicrobiales</taxon>
        <taxon>Phyllobacteriaceae</taxon>
        <taxon>Mesorhizobium</taxon>
    </lineage>
</organism>
<dbReference type="Pfam" id="PF14082">
    <property type="entry name" value="SduA_C"/>
    <property type="match status" value="1"/>
</dbReference>
<comment type="caution">
    <text evidence="2">The sequence shown here is derived from an EMBL/GenBank/DDBJ whole genome shotgun (WGS) entry which is preliminary data.</text>
</comment>
<evidence type="ECO:0000313" key="2">
    <source>
        <dbReference type="EMBL" id="RNJ45818.1"/>
    </source>
</evidence>
<dbReference type="Proteomes" id="UP000275436">
    <property type="component" value="Unassembled WGS sequence"/>
</dbReference>